<reference evidence="3 4" key="1">
    <citation type="journal article" date="2011" name="J. Bacteriol.">
        <title>Complete genome sequence of the type strain Cupriavidus necator N-1.</title>
        <authorList>
            <person name="Poehlein A."/>
            <person name="Kusian B."/>
            <person name="Friedrich B."/>
            <person name="Daniel R."/>
            <person name="Bowien B."/>
        </authorList>
    </citation>
    <scope>NUCLEOTIDE SEQUENCE [LARGE SCALE GENOMIC DNA]</scope>
    <source>
        <strain evidence="4">ATCC 43291 / DSM 13513 / CCUG 52238 / LMG 8453 / N-1</strain>
        <plasmid evidence="3 4">pBB1</plasmid>
    </source>
</reference>
<protein>
    <recommendedName>
        <fullName evidence="5">Terpene utilization protein AtuA</fullName>
    </recommendedName>
</protein>
<evidence type="ECO:0000259" key="2">
    <source>
        <dbReference type="Pfam" id="PF23544"/>
    </source>
</evidence>
<dbReference type="RefSeq" id="WP_013959342.1">
    <property type="nucleotide sequence ID" value="NC_015727.1"/>
</dbReference>
<evidence type="ECO:0008006" key="5">
    <source>
        <dbReference type="Google" id="ProtNLM"/>
    </source>
</evidence>
<proteinExistence type="predicted"/>
<dbReference type="PANTHER" id="PTHR47708:SF2">
    <property type="entry name" value="SI:CH73-132F6.5"/>
    <property type="match status" value="1"/>
</dbReference>
<feature type="domain" description="AtuA-like ferredoxin-fold" evidence="2">
    <location>
        <begin position="487"/>
        <end position="585"/>
    </location>
</feature>
<dbReference type="InterPro" id="IPR010839">
    <property type="entry name" value="AtuA_N"/>
</dbReference>
<dbReference type="GeneID" id="34312232"/>
<dbReference type="Proteomes" id="UP000006798">
    <property type="component" value="Plasmid pBB1"/>
</dbReference>
<dbReference type="AlphaFoldDB" id="F8GUA6"/>
<dbReference type="EMBL" id="CP002879">
    <property type="protein sequence ID" value="AEI82310.1"/>
    <property type="molecule type" value="Genomic_DNA"/>
</dbReference>
<evidence type="ECO:0000259" key="1">
    <source>
        <dbReference type="Pfam" id="PF07287"/>
    </source>
</evidence>
<feature type="domain" description="Acyclic terpene utilisation N-terminal" evidence="1">
    <location>
        <begin position="6"/>
        <end position="449"/>
    </location>
</feature>
<dbReference type="InterPro" id="IPR056362">
    <property type="entry name" value="AtuA-like_ferredoxin_dom"/>
</dbReference>
<dbReference type="Pfam" id="PF07287">
    <property type="entry name" value="AtuA"/>
    <property type="match status" value="1"/>
</dbReference>
<keyword evidence="3" id="KW-0614">Plasmid</keyword>
<evidence type="ECO:0000313" key="4">
    <source>
        <dbReference type="Proteomes" id="UP000006798"/>
    </source>
</evidence>
<name>F8GUA6_CUPNN</name>
<geneLocation type="plasmid" evidence="3 4">
    <name>pBB1</name>
</geneLocation>
<sequence>MNDRKVAIGCSSGFWGDSAQAAAQLVHSGKIDYLVSDYLAEITMSLLARARAKNPELGYPPDFVETLAPLLPAIAERGIRVVSNAGGINPRACRQALALAAEAAGVTLRVAVVEGDDLMPLVEEIAALAPTEMFTRAAFPRHLQSCNAYLGARAIATALDAGADIVLTGRCVDSAVTLGILMHEFGWRDTDYDLLAAGSLAGHVIECGPQCTGGLFTDWAEVPGWEDMGYPIVECAADGSFTVTKPAGTGGLVTTATVAEQIVYEIGDPAAYVLPDVVCDFTEVRLTQAGPDRVHVRGARGRAPTPTYKVSATYADGWRVIATMMVAGRDAGAKARRMGQALVERTRRLNLAAGRADYRETSVEVIGAEDTYGAAGRHADSAREVVLKIGLRHDDKSALDLFGREMTQAGVAMAQGTTGLFGGRPSPSPVVRLFSFLLDKNTVPVRVEMGGTVLPVVVAPGTPFEQQASAIPNSAAIAPNLSPTVEVPLIALAWGRSGDKGNDANIGIIARRAEFLPVLRSELSAERVGAFFRHYLPSTVRRWELPGFHALNFLLGGVLGGGGIASLRYDPQGKSYAQMLMDLPIRVPAAWLAPDGPLAAYAASIRAKNIKQEQSGASQP</sequence>
<accession>F8GUA6</accession>
<dbReference type="PANTHER" id="PTHR47708">
    <property type="match status" value="1"/>
</dbReference>
<dbReference type="KEGG" id="cnc:CNE_BB1p08980"/>
<organism evidence="3 4">
    <name type="scientific">Cupriavidus necator (strain ATCC 43291 / DSM 13513 / CCUG 52238 / LMG 8453 / N-1)</name>
    <name type="common">Ralstonia eutropha</name>
    <dbReference type="NCBI Taxonomy" id="1042878"/>
    <lineage>
        <taxon>Bacteria</taxon>
        <taxon>Pseudomonadati</taxon>
        <taxon>Pseudomonadota</taxon>
        <taxon>Betaproteobacteria</taxon>
        <taxon>Burkholderiales</taxon>
        <taxon>Burkholderiaceae</taxon>
        <taxon>Cupriavidus</taxon>
    </lineage>
</organism>
<gene>
    <name evidence="3" type="ordered locus">CNE_BB1p08980</name>
</gene>
<dbReference type="HOGENOM" id="CLU_012617_1_0_4"/>
<dbReference type="Pfam" id="PF23544">
    <property type="entry name" value="AtuA_ferredoxin"/>
    <property type="match status" value="1"/>
</dbReference>
<evidence type="ECO:0000313" key="3">
    <source>
        <dbReference type="EMBL" id="AEI82310.1"/>
    </source>
</evidence>